<feature type="region of interest" description="Disordered" evidence="1">
    <location>
        <begin position="189"/>
        <end position="222"/>
    </location>
</feature>
<evidence type="ECO:0000313" key="3">
    <source>
        <dbReference type="Proteomes" id="UP000291758"/>
    </source>
</evidence>
<dbReference type="OrthoDB" id="3253805at2"/>
<name>A0A4P6ELS9_9MICO</name>
<evidence type="ECO:0000313" key="2">
    <source>
        <dbReference type="EMBL" id="QAY63226.1"/>
    </source>
</evidence>
<dbReference type="AlphaFoldDB" id="A0A4P6ELS9"/>
<proteinExistence type="predicted"/>
<evidence type="ECO:0000256" key="1">
    <source>
        <dbReference type="SAM" id="MobiDB-lite"/>
    </source>
</evidence>
<dbReference type="RefSeq" id="WP_129186046.1">
    <property type="nucleotide sequence ID" value="NZ_CP035495.1"/>
</dbReference>
<reference evidence="2 3" key="1">
    <citation type="submission" date="2019-01" db="EMBL/GenBank/DDBJ databases">
        <title>Genome sequencing of strain 2JSPR-7.</title>
        <authorList>
            <person name="Heo J."/>
            <person name="Kim S.-J."/>
            <person name="Kim J.-S."/>
            <person name="Hong S.-B."/>
            <person name="Kwon S.-W."/>
        </authorList>
    </citation>
    <scope>NUCLEOTIDE SEQUENCE [LARGE SCALE GENOMIC DNA]</scope>
    <source>
        <strain evidence="2 3">2JSPR-7</strain>
    </source>
</reference>
<protein>
    <submittedName>
        <fullName evidence="2">Uncharacterized protein</fullName>
    </submittedName>
</protein>
<feature type="compositionally biased region" description="Polar residues" evidence="1">
    <location>
        <begin position="201"/>
        <end position="219"/>
    </location>
</feature>
<dbReference type="Proteomes" id="UP000291758">
    <property type="component" value="Chromosome"/>
</dbReference>
<dbReference type="KEGG" id="xyl:ET495_08195"/>
<organism evidence="2 3">
    <name type="scientific">Xylanimonas allomyrinae</name>
    <dbReference type="NCBI Taxonomy" id="2509459"/>
    <lineage>
        <taxon>Bacteria</taxon>
        <taxon>Bacillati</taxon>
        <taxon>Actinomycetota</taxon>
        <taxon>Actinomycetes</taxon>
        <taxon>Micrococcales</taxon>
        <taxon>Promicromonosporaceae</taxon>
        <taxon>Xylanimonas</taxon>
    </lineage>
</organism>
<accession>A0A4P6ELS9</accession>
<keyword evidence="3" id="KW-1185">Reference proteome</keyword>
<dbReference type="EMBL" id="CP035495">
    <property type="protein sequence ID" value="QAY63226.1"/>
    <property type="molecule type" value="Genomic_DNA"/>
</dbReference>
<gene>
    <name evidence="2" type="ORF">ET495_08195</name>
</gene>
<sequence>MAGALLAGGLITACEQSPASSSEALTAQEVAARYGYDIDRETTTPVYALVPQFRDPDDIYARELLGRECLAGVVEYRPSRPGEDTNPTFDERTMQIVFTEEIAQQFGYPQLRTIPQPDTAIPDSVTITAEIQARMVECGQRADERLGVAPQRLLNAIEATAWMGVEDDDAVAQATTRWRECMAPVGLIDLPDRPQLMPTDSIRNAASPTGQDESDSGSVAASEWERGIAVADAHCRTTSGYDRAVHVSRTTAELAAIGADIEGFEAARAEYVEYQKGVDAVIAELGG</sequence>